<dbReference type="EMBL" id="SMZQ01000001">
    <property type="protein sequence ID" value="TDL41297.1"/>
    <property type="molecule type" value="Genomic_DNA"/>
</dbReference>
<reference evidence="2 3" key="1">
    <citation type="submission" date="2019-03" db="EMBL/GenBank/DDBJ databases">
        <title>Genome Sequencing and Assembly of Various Microbes Isolated from Partially Reclaimed Soil and Acid Mine Drainage (AMD) Site.</title>
        <authorList>
            <person name="Steinbock B."/>
            <person name="Bechtold R."/>
            <person name="Sevigny J.L."/>
            <person name="Thomas D."/>
            <person name="Cuthill L.R."/>
            <person name="Aveiro Johannsen E.J."/>
            <person name="Thomas K."/>
            <person name="Ghosh A."/>
        </authorList>
    </citation>
    <scope>NUCLEOTIDE SEQUENCE [LARGE SCALE GENOMIC DNA]</scope>
    <source>
        <strain evidence="2 3">S-A1</strain>
    </source>
</reference>
<name>A0A4R5YBA2_9MICC</name>
<dbReference type="Proteomes" id="UP000294621">
    <property type="component" value="Unassembled WGS sequence"/>
</dbReference>
<organism evidence="2 3">
    <name type="scientific">Arthrobacter nitrophenolicus</name>
    <dbReference type="NCBI Taxonomy" id="683150"/>
    <lineage>
        <taxon>Bacteria</taxon>
        <taxon>Bacillati</taxon>
        <taxon>Actinomycetota</taxon>
        <taxon>Actinomycetes</taxon>
        <taxon>Micrococcales</taxon>
        <taxon>Micrococcaceae</taxon>
        <taxon>Arthrobacter</taxon>
    </lineage>
</organism>
<sequence length="138" mass="15341">MVFDREAERRNDAVYAEHKAALARGEKRVLRKTHAGELHSYPADEIGFSPGRGQAQVRTWWGMGILTALMALLFVTSWWILLVPLAAGGQPFWGALVLTVFGGLGAWYTFGMARDEYQAKKLRKERGAPEPGTGHVSR</sequence>
<dbReference type="OrthoDB" id="4954306at2"/>
<comment type="caution">
    <text evidence="2">The sequence shown here is derived from an EMBL/GenBank/DDBJ whole genome shotgun (WGS) entry which is preliminary data.</text>
</comment>
<dbReference type="RefSeq" id="WP_133345741.1">
    <property type="nucleotide sequence ID" value="NZ_SMZQ01000001.1"/>
</dbReference>
<accession>A0A4R5YBA2</accession>
<evidence type="ECO:0000313" key="2">
    <source>
        <dbReference type="EMBL" id="TDL41297.1"/>
    </source>
</evidence>
<gene>
    <name evidence="2" type="ORF">E2R57_01100</name>
</gene>
<feature type="transmembrane region" description="Helical" evidence="1">
    <location>
        <begin position="92"/>
        <end position="113"/>
    </location>
</feature>
<feature type="transmembrane region" description="Helical" evidence="1">
    <location>
        <begin position="60"/>
        <end position="80"/>
    </location>
</feature>
<evidence type="ECO:0000313" key="3">
    <source>
        <dbReference type="Proteomes" id="UP000294621"/>
    </source>
</evidence>
<protein>
    <submittedName>
        <fullName evidence="2">Uncharacterized protein</fullName>
    </submittedName>
</protein>
<keyword evidence="1" id="KW-0812">Transmembrane</keyword>
<keyword evidence="1" id="KW-1133">Transmembrane helix</keyword>
<dbReference type="AlphaFoldDB" id="A0A4R5YBA2"/>
<proteinExistence type="predicted"/>
<keyword evidence="1" id="KW-0472">Membrane</keyword>
<evidence type="ECO:0000256" key="1">
    <source>
        <dbReference type="SAM" id="Phobius"/>
    </source>
</evidence>